<reference evidence="1 2" key="1">
    <citation type="journal article" date="2015" name="Microbiome">
        <title>Genomic resolution of linkages in carbon, nitrogen, and sulfur cycling among widespread estuary sediment bacteria.</title>
        <authorList>
            <person name="Baker B.J."/>
            <person name="Lazar C.S."/>
            <person name="Teske A.P."/>
            <person name="Dick G.J."/>
        </authorList>
    </citation>
    <scope>NUCLEOTIDE SEQUENCE [LARGE SCALE GENOMIC DNA]</scope>
    <source>
        <strain evidence="1">DG_26</strain>
    </source>
</reference>
<organism evidence="1 2">
    <name type="scientific">candidate division TA06 bacterium DG_26</name>
    <dbReference type="NCBI Taxonomy" id="1703771"/>
    <lineage>
        <taxon>Bacteria</taxon>
        <taxon>Bacteria division TA06</taxon>
    </lineage>
</organism>
<evidence type="ECO:0000313" key="2">
    <source>
        <dbReference type="Proteomes" id="UP000051124"/>
    </source>
</evidence>
<proteinExistence type="predicted"/>
<dbReference type="Proteomes" id="UP000051124">
    <property type="component" value="Unassembled WGS sequence"/>
</dbReference>
<dbReference type="EMBL" id="LIZT01000054">
    <property type="protein sequence ID" value="KPJ49540.1"/>
    <property type="molecule type" value="Genomic_DNA"/>
</dbReference>
<sequence length="87" mass="10271">MTHAYIIVYWVGIVLDKIQARVMERKLRLRAYGLLRPFRVESNISEEGMQSGYVLPLHSMRAWRSQFASLEFEEKAIQKYVRPITPT</sequence>
<protein>
    <submittedName>
        <fullName evidence="1">Uncharacterized protein</fullName>
    </submittedName>
</protein>
<comment type="caution">
    <text evidence="1">The sequence shown here is derived from an EMBL/GenBank/DDBJ whole genome shotgun (WGS) entry which is preliminary data.</text>
</comment>
<accession>A0A0S7WH86</accession>
<gene>
    <name evidence="1" type="ORF">AMJ40_05310</name>
</gene>
<dbReference type="AlphaFoldDB" id="A0A0S7WH86"/>
<evidence type="ECO:0000313" key="1">
    <source>
        <dbReference type="EMBL" id="KPJ49540.1"/>
    </source>
</evidence>
<name>A0A0S7WH86_UNCT6</name>